<gene>
    <name evidence="5" type="ORF">E6W39_20985</name>
</gene>
<evidence type="ECO:0000256" key="3">
    <source>
        <dbReference type="ARBA" id="ARBA00023163"/>
    </source>
</evidence>
<comment type="caution">
    <text evidence="5">The sequence shown here is derived from an EMBL/GenBank/DDBJ whole genome shotgun (WGS) entry which is preliminary data.</text>
</comment>
<keyword evidence="2" id="KW-0238">DNA-binding</keyword>
<organism evidence="5 6">
    <name type="scientific">Kitasatospora acidiphila</name>
    <dbReference type="NCBI Taxonomy" id="2567942"/>
    <lineage>
        <taxon>Bacteria</taxon>
        <taxon>Bacillati</taxon>
        <taxon>Actinomycetota</taxon>
        <taxon>Actinomycetes</taxon>
        <taxon>Kitasatosporales</taxon>
        <taxon>Streptomycetaceae</taxon>
        <taxon>Kitasatospora</taxon>
    </lineage>
</organism>
<evidence type="ECO:0000256" key="2">
    <source>
        <dbReference type="ARBA" id="ARBA00023125"/>
    </source>
</evidence>
<sequence>MAKDDQLFYCPVELALDVIGGKWATIVLSLLKEGVHRYGALRRRVPQVSEKVLVQRLRSLEERGLIARHSDCGKPPLAVSYRLTEEGESLVPVLNALYAWGEQRASRTGIGFVAVAEQASAASP</sequence>
<dbReference type="PROSITE" id="PS51118">
    <property type="entry name" value="HTH_HXLR"/>
    <property type="match status" value="1"/>
</dbReference>
<protein>
    <submittedName>
        <fullName evidence="5">Helix-turn-helix transcriptional regulator</fullName>
    </submittedName>
</protein>
<dbReference type="Proteomes" id="UP000319103">
    <property type="component" value="Unassembled WGS sequence"/>
</dbReference>
<evidence type="ECO:0000259" key="4">
    <source>
        <dbReference type="PROSITE" id="PS51118"/>
    </source>
</evidence>
<keyword evidence="3" id="KW-0804">Transcription</keyword>
<evidence type="ECO:0000256" key="1">
    <source>
        <dbReference type="ARBA" id="ARBA00023015"/>
    </source>
</evidence>
<accession>A0A540W5E6</accession>
<dbReference type="EMBL" id="VIGB01000003">
    <property type="protein sequence ID" value="TQF04251.1"/>
    <property type="molecule type" value="Genomic_DNA"/>
</dbReference>
<dbReference type="InterPro" id="IPR036390">
    <property type="entry name" value="WH_DNA-bd_sf"/>
</dbReference>
<reference evidence="5 6" key="1">
    <citation type="submission" date="2019-06" db="EMBL/GenBank/DDBJ databases">
        <title>Description of Kitasatospora acidophila sp. nov. isolated from pine grove soil, and reclassification of Streptomyces novaecaesareae to Kitasatospora novaeceasareae comb. nov.</title>
        <authorList>
            <person name="Kim M.J."/>
        </authorList>
    </citation>
    <scope>NUCLEOTIDE SEQUENCE [LARGE SCALE GENOMIC DNA]</scope>
    <source>
        <strain evidence="5 6">MMS16-CNU292</strain>
    </source>
</reference>
<dbReference type="AlphaFoldDB" id="A0A540W5E6"/>
<dbReference type="OrthoDB" id="370168at2"/>
<evidence type="ECO:0000313" key="6">
    <source>
        <dbReference type="Proteomes" id="UP000319103"/>
    </source>
</evidence>
<dbReference type="RefSeq" id="WP_141634837.1">
    <property type="nucleotide sequence ID" value="NZ_VIGB01000003.1"/>
</dbReference>
<name>A0A540W5E6_9ACTN</name>
<dbReference type="InterPro" id="IPR036388">
    <property type="entry name" value="WH-like_DNA-bd_sf"/>
</dbReference>
<feature type="domain" description="HTH hxlR-type" evidence="4">
    <location>
        <begin position="10"/>
        <end position="109"/>
    </location>
</feature>
<dbReference type="InterPro" id="IPR002577">
    <property type="entry name" value="HTH_HxlR"/>
</dbReference>
<evidence type="ECO:0000313" key="5">
    <source>
        <dbReference type="EMBL" id="TQF04251.1"/>
    </source>
</evidence>
<dbReference type="Pfam" id="PF01638">
    <property type="entry name" value="HxlR"/>
    <property type="match status" value="1"/>
</dbReference>
<dbReference type="PANTHER" id="PTHR33204:SF29">
    <property type="entry name" value="TRANSCRIPTIONAL REGULATOR"/>
    <property type="match status" value="1"/>
</dbReference>
<dbReference type="PANTHER" id="PTHR33204">
    <property type="entry name" value="TRANSCRIPTIONAL REGULATOR, MARR FAMILY"/>
    <property type="match status" value="1"/>
</dbReference>
<dbReference type="GO" id="GO:0003677">
    <property type="term" value="F:DNA binding"/>
    <property type="evidence" value="ECO:0007669"/>
    <property type="project" value="UniProtKB-KW"/>
</dbReference>
<dbReference type="SUPFAM" id="SSF46785">
    <property type="entry name" value="Winged helix' DNA-binding domain"/>
    <property type="match status" value="1"/>
</dbReference>
<proteinExistence type="predicted"/>
<dbReference type="Gene3D" id="1.10.10.10">
    <property type="entry name" value="Winged helix-like DNA-binding domain superfamily/Winged helix DNA-binding domain"/>
    <property type="match status" value="1"/>
</dbReference>
<keyword evidence="1" id="KW-0805">Transcription regulation</keyword>
<keyword evidence="6" id="KW-1185">Reference proteome</keyword>